<evidence type="ECO:0000256" key="4">
    <source>
        <dbReference type="ARBA" id="ARBA00022980"/>
    </source>
</evidence>
<dbReference type="InterPro" id="IPR005324">
    <property type="entry name" value="Ribosomal_uS5_C"/>
</dbReference>
<evidence type="ECO:0000256" key="6">
    <source>
        <dbReference type="ARBA" id="ARBA00023274"/>
    </source>
</evidence>
<dbReference type="InterPro" id="IPR000851">
    <property type="entry name" value="Ribosomal_uS5"/>
</dbReference>
<sequence>MKEKIKNRYYNISNQEFKMQVIKIKRVSKRTQGGKILSFRVIVIVGNKNGKIGLGIAKAKNTRDAIKKATNRGYKNIFKFPRTKKATIPHHIIGTHRASKVFMKPSIEGSGIIAGGTVRNILNISGIENIITKQIGSDNILNNTYAVINGLKNLLLKIKIKYALKN</sequence>
<evidence type="ECO:0000256" key="7">
    <source>
        <dbReference type="ARBA" id="ARBA00039335"/>
    </source>
</evidence>
<dbReference type="Pfam" id="PF00333">
    <property type="entry name" value="Ribosomal_S5"/>
    <property type="match status" value="1"/>
</dbReference>
<dbReference type="Gene3D" id="3.30.230.10">
    <property type="match status" value="1"/>
</dbReference>
<dbReference type="PANTHER" id="PTHR48277">
    <property type="entry name" value="MITOCHONDRIAL RIBOSOMAL PROTEIN S5"/>
    <property type="match status" value="1"/>
</dbReference>
<evidence type="ECO:0000256" key="8">
    <source>
        <dbReference type="ARBA" id="ARBA00041606"/>
    </source>
</evidence>
<dbReference type="Gene3D" id="3.30.160.20">
    <property type="match status" value="1"/>
</dbReference>
<evidence type="ECO:0000256" key="2">
    <source>
        <dbReference type="ARBA" id="ARBA00004229"/>
    </source>
</evidence>
<feature type="domain" description="S5 DRBM" evidence="11">
    <location>
        <begin position="17"/>
        <end position="80"/>
    </location>
</feature>
<evidence type="ECO:0000259" key="11">
    <source>
        <dbReference type="PROSITE" id="PS50881"/>
    </source>
</evidence>
<dbReference type="GO" id="GO:0003723">
    <property type="term" value="F:RNA binding"/>
    <property type="evidence" value="ECO:0007669"/>
    <property type="project" value="InterPro"/>
</dbReference>
<gene>
    <name evidence="12" type="primary">rps5</name>
</gene>
<dbReference type="InterPro" id="IPR014721">
    <property type="entry name" value="Ribsml_uS5_D2-typ_fold_subgr"/>
</dbReference>
<dbReference type="GeneID" id="41826884"/>
<evidence type="ECO:0000256" key="10">
    <source>
        <dbReference type="RuleBase" id="RU003823"/>
    </source>
</evidence>
<dbReference type="EMBL" id="MN065498">
    <property type="protein sequence ID" value="QEI59601.1"/>
    <property type="molecule type" value="Genomic_DNA"/>
</dbReference>
<dbReference type="GO" id="GO:0006412">
    <property type="term" value="P:translation"/>
    <property type="evidence" value="ECO:0007669"/>
    <property type="project" value="InterPro"/>
</dbReference>
<protein>
    <recommendedName>
        <fullName evidence="7">Small ribosomal subunit protein uS5m</fullName>
    </recommendedName>
    <alternativeName>
        <fullName evidence="8">28S ribosomal protein S5, mitochondrial</fullName>
    </alternativeName>
</protein>
<name>A0A5C0F3R4_NITAL</name>
<evidence type="ECO:0000256" key="9">
    <source>
        <dbReference type="PROSITE-ProRule" id="PRU00268"/>
    </source>
</evidence>
<geneLocation type="plastid" evidence="12"/>
<dbReference type="InterPro" id="IPR020568">
    <property type="entry name" value="Ribosomal_Su5_D2-typ_SF"/>
</dbReference>
<dbReference type="RefSeq" id="YP_009695302.1">
    <property type="nucleotide sequence ID" value="NC_044785.1"/>
</dbReference>
<organism evidence="12">
    <name type="scientific">Nitzschia alba</name>
    <name type="common">Marine diatom</name>
    <dbReference type="NCBI Taxonomy" id="2858"/>
    <lineage>
        <taxon>Eukaryota</taxon>
        <taxon>Sar</taxon>
        <taxon>Stramenopiles</taxon>
        <taxon>Ochrophyta</taxon>
        <taxon>Bacillariophyta</taxon>
        <taxon>Bacillariophyceae</taxon>
        <taxon>Bacillariophycidae</taxon>
        <taxon>Bacillariales</taxon>
        <taxon>Bacillariaceae</taxon>
        <taxon>Nitzschia</taxon>
    </lineage>
</organism>
<reference evidence="12" key="1">
    <citation type="submission" date="2019-06" db="EMBL/GenBank/DDBJ databases">
        <authorList>
            <person name="Grosvenor D.A."/>
            <person name="Keepers K.G."/>
            <person name="Pogoda C.S."/>
            <person name="Kane N.C."/>
            <person name="Kociolek J.P."/>
        </authorList>
    </citation>
    <scope>NUCLEOTIDE SEQUENCE</scope>
</reference>
<evidence type="ECO:0000313" key="12">
    <source>
        <dbReference type="EMBL" id="QEI59601.1"/>
    </source>
</evidence>
<keyword evidence="12" id="KW-0934">Plastid</keyword>
<keyword evidence="5" id="KW-0496">Mitochondrion</keyword>
<dbReference type="FunFam" id="3.30.160.20:FF:000022">
    <property type="entry name" value="28S ribosomal protein S5, mitochondrial"/>
    <property type="match status" value="1"/>
</dbReference>
<keyword evidence="4 9" id="KW-0689">Ribosomal protein</keyword>
<comment type="subcellular location">
    <subcellularLocation>
        <location evidence="1">Mitochondrion</location>
    </subcellularLocation>
    <subcellularLocation>
        <location evidence="2">Plastid</location>
        <location evidence="2">Chloroplast</location>
    </subcellularLocation>
</comment>
<evidence type="ECO:0000256" key="1">
    <source>
        <dbReference type="ARBA" id="ARBA00004173"/>
    </source>
</evidence>
<dbReference type="SUPFAM" id="SSF54768">
    <property type="entry name" value="dsRNA-binding domain-like"/>
    <property type="match status" value="1"/>
</dbReference>
<dbReference type="SUPFAM" id="SSF54211">
    <property type="entry name" value="Ribosomal protein S5 domain 2-like"/>
    <property type="match status" value="1"/>
</dbReference>
<dbReference type="AlphaFoldDB" id="A0A5C0F3R4"/>
<evidence type="ECO:0000256" key="5">
    <source>
        <dbReference type="ARBA" id="ARBA00023128"/>
    </source>
</evidence>
<dbReference type="GO" id="GO:0009507">
    <property type="term" value="C:chloroplast"/>
    <property type="evidence" value="ECO:0007669"/>
    <property type="project" value="UniProtKB-SubCell"/>
</dbReference>
<accession>A0A5C0F3R4</accession>
<dbReference type="Pfam" id="PF03719">
    <property type="entry name" value="Ribosomal_S5_C"/>
    <property type="match status" value="1"/>
</dbReference>
<dbReference type="GO" id="GO:0005763">
    <property type="term" value="C:mitochondrial small ribosomal subunit"/>
    <property type="evidence" value="ECO:0007669"/>
    <property type="project" value="UniProtKB-ARBA"/>
</dbReference>
<keyword evidence="6 9" id="KW-0687">Ribonucleoprotein</keyword>
<dbReference type="PROSITE" id="PS50881">
    <property type="entry name" value="S5_DSRBD"/>
    <property type="match status" value="1"/>
</dbReference>
<comment type="similarity">
    <text evidence="3 10">Belongs to the universal ribosomal protein uS5 family.</text>
</comment>
<dbReference type="FunFam" id="3.30.230.10:FF:000002">
    <property type="entry name" value="30S ribosomal protein S5"/>
    <property type="match status" value="1"/>
</dbReference>
<dbReference type="PANTHER" id="PTHR48277:SF1">
    <property type="entry name" value="MITOCHONDRIAL RIBOSOMAL PROTEIN S5"/>
    <property type="match status" value="1"/>
</dbReference>
<dbReference type="GO" id="GO:0005743">
    <property type="term" value="C:mitochondrial inner membrane"/>
    <property type="evidence" value="ECO:0007669"/>
    <property type="project" value="UniProtKB-ARBA"/>
</dbReference>
<dbReference type="InterPro" id="IPR013810">
    <property type="entry name" value="Ribosomal_uS5_N"/>
</dbReference>
<evidence type="ECO:0000256" key="3">
    <source>
        <dbReference type="ARBA" id="ARBA00008945"/>
    </source>
</evidence>
<proteinExistence type="inferred from homology"/>
<dbReference type="GO" id="GO:0003735">
    <property type="term" value="F:structural constituent of ribosome"/>
    <property type="evidence" value="ECO:0007669"/>
    <property type="project" value="UniProtKB-UniRule"/>
</dbReference>